<dbReference type="InterPro" id="IPR050238">
    <property type="entry name" value="DNA_Rep/Repair_Clamp_Loader"/>
</dbReference>
<dbReference type="InterPro" id="IPR003593">
    <property type="entry name" value="AAA+_ATPase"/>
</dbReference>
<keyword evidence="5" id="KW-0479">Metal-binding</keyword>
<dbReference type="Gene3D" id="3.40.50.300">
    <property type="entry name" value="P-loop containing nucleotide triphosphate hydrolases"/>
    <property type="match status" value="1"/>
</dbReference>
<evidence type="ECO:0000256" key="10">
    <source>
        <dbReference type="ARBA" id="ARBA00049244"/>
    </source>
</evidence>
<evidence type="ECO:0000256" key="7">
    <source>
        <dbReference type="ARBA" id="ARBA00022833"/>
    </source>
</evidence>
<dbReference type="GO" id="GO:0009360">
    <property type="term" value="C:DNA polymerase III complex"/>
    <property type="evidence" value="ECO:0007669"/>
    <property type="project" value="InterPro"/>
</dbReference>
<evidence type="ECO:0000256" key="8">
    <source>
        <dbReference type="ARBA" id="ARBA00022840"/>
    </source>
</evidence>
<accession>A0A1F5SCM3</accession>
<dbReference type="FunFam" id="3.40.50.300:FF:000014">
    <property type="entry name" value="DNA polymerase III subunit gamma/tau"/>
    <property type="match status" value="1"/>
</dbReference>
<evidence type="ECO:0000256" key="11">
    <source>
        <dbReference type="RuleBase" id="RU364063"/>
    </source>
</evidence>
<comment type="similarity">
    <text evidence="1 11">Belongs to the DnaX/STICHEL family.</text>
</comment>
<dbReference type="SMART" id="SM00382">
    <property type="entry name" value="AAA"/>
    <property type="match status" value="1"/>
</dbReference>
<dbReference type="Pfam" id="PF13177">
    <property type="entry name" value="DNA_pol3_delta2"/>
    <property type="match status" value="1"/>
</dbReference>
<evidence type="ECO:0000256" key="2">
    <source>
        <dbReference type="ARBA" id="ARBA00022679"/>
    </source>
</evidence>
<dbReference type="GO" id="GO:0003677">
    <property type="term" value="F:DNA binding"/>
    <property type="evidence" value="ECO:0007669"/>
    <property type="project" value="InterPro"/>
</dbReference>
<dbReference type="InterPro" id="IPR048448">
    <property type="entry name" value="DnaX-like_C"/>
</dbReference>
<dbReference type="NCBIfam" id="TIGR02397">
    <property type="entry name" value="dnaX_nterm"/>
    <property type="match status" value="1"/>
</dbReference>
<comment type="caution">
    <text evidence="13">The sequence shown here is derived from an EMBL/GenBank/DDBJ whole genome shotgun (WGS) entry which is preliminary data.</text>
</comment>
<dbReference type="NCBIfam" id="NF004046">
    <property type="entry name" value="PRK05563.1"/>
    <property type="match status" value="1"/>
</dbReference>
<dbReference type="CDD" id="cd00009">
    <property type="entry name" value="AAA"/>
    <property type="match status" value="1"/>
</dbReference>
<dbReference type="InterPro" id="IPR045085">
    <property type="entry name" value="HLD_clamp_pol_III_gamma_tau"/>
</dbReference>
<reference evidence="13 14" key="1">
    <citation type="journal article" date="2016" name="Nat. Commun.">
        <title>Thousands of microbial genomes shed light on interconnected biogeochemical processes in an aquifer system.</title>
        <authorList>
            <person name="Anantharaman K."/>
            <person name="Brown C.T."/>
            <person name="Hug L.A."/>
            <person name="Sharon I."/>
            <person name="Castelle C.J."/>
            <person name="Probst A.J."/>
            <person name="Thomas B.C."/>
            <person name="Singh A."/>
            <person name="Wilkins M.J."/>
            <person name="Karaoz U."/>
            <person name="Brodie E.L."/>
            <person name="Williams K.H."/>
            <person name="Hubbard S.S."/>
            <person name="Banfield J.F."/>
        </authorList>
    </citation>
    <scope>NUCLEOTIDE SEQUENCE [LARGE SCALE GENOMIC DNA]</scope>
</reference>
<keyword evidence="8 11" id="KW-0067">ATP-binding</keyword>
<dbReference type="PANTHER" id="PTHR11669:SF0">
    <property type="entry name" value="PROTEIN STICHEL-LIKE 2"/>
    <property type="match status" value="1"/>
</dbReference>
<dbReference type="InterPro" id="IPR038454">
    <property type="entry name" value="DnaA_N_sf"/>
</dbReference>
<dbReference type="EMBL" id="MFFW01000016">
    <property type="protein sequence ID" value="OGF24460.1"/>
    <property type="molecule type" value="Genomic_DNA"/>
</dbReference>
<dbReference type="GO" id="GO:0003887">
    <property type="term" value="F:DNA-directed DNA polymerase activity"/>
    <property type="evidence" value="ECO:0007669"/>
    <property type="project" value="UniProtKB-KW"/>
</dbReference>
<keyword evidence="7" id="KW-0862">Zinc</keyword>
<comment type="function">
    <text evidence="11">DNA polymerase III is a complex, multichain enzyme responsible for most of the replicative synthesis in bacteria. This DNA polymerase also exhibits 3' to 5' exonuclease activity.</text>
</comment>
<dbReference type="Proteomes" id="UP000178783">
    <property type="component" value="Unassembled WGS sequence"/>
</dbReference>
<dbReference type="PANTHER" id="PTHR11669">
    <property type="entry name" value="REPLICATION FACTOR C / DNA POLYMERASE III GAMMA-TAU SUBUNIT"/>
    <property type="match status" value="1"/>
</dbReference>
<dbReference type="EC" id="2.7.7.7" evidence="11"/>
<dbReference type="InterPro" id="IPR008921">
    <property type="entry name" value="DNA_pol3_clamp-load_cplx_C"/>
</dbReference>
<keyword evidence="4 11" id="KW-0235">DNA replication</keyword>
<comment type="subunit">
    <text evidence="11">DNA polymerase III contains a core (composed of alpha, epsilon and theta chains) that associates with a tau subunit. This core dimerizes to form the POLIII' complex. PolIII' associates with the gamma complex (composed of gamma, delta, delta', psi and chi chains) and with the beta chain to form the complete DNA polymerase III complex.</text>
</comment>
<dbReference type="Pfam" id="PF12169">
    <property type="entry name" value="DNA_pol3_gamma3"/>
    <property type="match status" value="1"/>
</dbReference>
<evidence type="ECO:0000256" key="9">
    <source>
        <dbReference type="ARBA" id="ARBA00022932"/>
    </source>
</evidence>
<keyword evidence="6 11" id="KW-0547">Nucleotide-binding</keyword>
<dbReference type="AlphaFoldDB" id="A0A1F5SCM3"/>
<dbReference type="Gene3D" id="1.10.8.60">
    <property type="match status" value="1"/>
</dbReference>
<evidence type="ECO:0000256" key="4">
    <source>
        <dbReference type="ARBA" id="ARBA00022705"/>
    </source>
</evidence>
<dbReference type="Gene3D" id="1.20.272.10">
    <property type="match status" value="1"/>
</dbReference>
<dbReference type="Gene3D" id="3.30.300.180">
    <property type="match status" value="1"/>
</dbReference>
<evidence type="ECO:0000313" key="13">
    <source>
        <dbReference type="EMBL" id="OGF24460.1"/>
    </source>
</evidence>
<protein>
    <recommendedName>
        <fullName evidence="11">DNA polymerase III subunit gamma/tau</fullName>
        <ecNumber evidence="11">2.7.7.7</ecNumber>
    </recommendedName>
</protein>
<evidence type="ECO:0000259" key="12">
    <source>
        <dbReference type="SMART" id="SM00382"/>
    </source>
</evidence>
<dbReference type="InterPro" id="IPR022754">
    <property type="entry name" value="DNA_pol_III_gamma-3"/>
</dbReference>
<dbReference type="GO" id="GO:0046872">
    <property type="term" value="F:metal ion binding"/>
    <property type="evidence" value="ECO:0007669"/>
    <property type="project" value="UniProtKB-KW"/>
</dbReference>
<dbReference type="STRING" id="1797989.A3H66_01765"/>
<keyword evidence="9 11" id="KW-0239">DNA-directed DNA polymerase</keyword>
<keyword evidence="2 11" id="KW-0808">Transferase</keyword>
<evidence type="ECO:0000256" key="6">
    <source>
        <dbReference type="ARBA" id="ARBA00022741"/>
    </source>
</evidence>
<evidence type="ECO:0000256" key="1">
    <source>
        <dbReference type="ARBA" id="ARBA00006360"/>
    </source>
</evidence>
<sequence>MSTLYRKYRPQNFKEVVGQNHIKVTLEQEIKSGKTAHAYLFCGPRAVGKTTLARVLAKSINCEKRKDTSAEPCDSCPSCQEITQGRALDIIEIDAASYTQVENVRENIIPSARVAPVRSKYKVFIIDEVHMLTTHAFNALLKIIEEPPARVVFILCTTEVHKVPLTIISRCQRFDFKRISVNDVVKKLAYIAQAEKVKVEKEILEAIARQADGHMRDAESTLGQIVAIASPEKSPGGGTSISQADADLVIPRSDLNEAINLLGLLLKKDAAGGIRLVNQLVNDGVDLKVFVKNTIEILRKLMIIKLSPGLADKLALEMGEAVELKISQLAQDLKIEQILNFMEKLIKVHNEIRADFIKQLSLEMAIAEICTMTSPARSAMALGSASLAAPKFTAYRSASNAAKPFPDKVVAAGTPLNITSEQIMEKWNEVLAKVKQYNHSLSFILRVCQPKNLAGNQLCLAFKYKFHRDRVSEAAIKSIIEKVLNQVYGAPVFIEAVVDENLEVAATKLVSDEPLDLKKQPAKDEPKQGGEQGNMIDNLLKTFGGKIVS</sequence>
<proteinExistence type="inferred from homology"/>
<evidence type="ECO:0000256" key="5">
    <source>
        <dbReference type="ARBA" id="ARBA00022723"/>
    </source>
</evidence>
<dbReference type="GO" id="GO:0006261">
    <property type="term" value="P:DNA-templated DNA replication"/>
    <property type="evidence" value="ECO:0007669"/>
    <property type="project" value="TreeGrafter"/>
</dbReference>
<evidence type="ECO:0000313" key="14">
    <source>
        <dbReference type="Proteomes" id="UP000178783"/>
    </source>
</evidence>
<name>A0A1F5SCM3_9BACT</name>
<keyword evidence="3 11" id="KW-0548">Nucleotidyltransferase</keyword>
<dbReference type="SUPFAM" id="SSF52540">
    <property type="entry name" value="P-loop containing nucleoside triphosphate hydrolases"/>
    <property type="match status" value="1"/>
</dbReference>
<evidence type="ECO:0000256" key="3">
    <source>
        <dbReference type="ARBA" id="ARBA00022695"/>
    </source>
</evidence>
<comment type="catalytic activity">
    <reaction evidence="10 11">
        <text>DNA(n) + a 2'-deoxyribonucleoside 5'-triphosphate = DNA(n+1) + diphosphate</text>
        <dbReference type="Rhea" id="RHEA:22508"/>
        <dbReference type="Rhea" id="RHEA-COMP:17339"/>
        <dbReference type="Rhea" id="RHEA-COMP:17340"/>
        <dbReference type="ChEBI" id="CHEBI:33019"/>
        <dbReference type="ChEBI" id="CHEBI:61560"/>
        <dbReference type="ChEBI" id="CHEBI:173112"/>
        <dbReference type="EC" id="2.7.7.7"/>
    </reaction>
</comment>
<dbReference type="InterPro" id="IPR027417">
    <property type="entry name" value="P-loop_NTPase"/>
</dbReference>
<dbReference type="InterPro" id="IPR012763">
    <property type="entry name" value="DNA_pol_III_sug/sutau_N"/>
</dbReference>
<dbReference type="SUPFAM" id="SSF48019">
    <property type="entry name" value="post-AAA+ oligomerization domain-like"/>
    <property type="match status" value="1"/>
</dbReference>
<dbReference type="Pfam" id="PF22608">
    <property type="entry name" value="DNAX_ATPase_lid"/>
    <property type="match status" value="1"/>
</dbReference>
<dbReference type="GO" id="GO:0005524">
    <property type="term" value="F:ATP binding"/>
    <property type="evidence" value="ECO:0007669"/>
    <property type="project" value="UniProtKB-KW"/>
</dbReference>
<feature type="domain" description="AAA+ ATPase" evidence="12">
    <location>
        <begin position="35"/>
        <end position="180"/>
    </location>
</feature>
<gene>
    <name evidence="11" type="primary">dnaX</name>
    <name evidence="13" type="ORF">A3H66_01765</name>
</gene>
<dbReference type="Pfam" id="PF20964">
    <property type="entry name" value="DnaX_C"/>
    <property type="match status" value="1"/>
</dbReference>
<organism evidence="13 14">
    <name type="scientific">Candidatus Falkowbacteria bacterium RIFCSPLOWO2_02_FULL_45_21</name>
    <dbReference type="NCBI Taxonomy" id="1797989"/>
    <lineage>
        <taxon>Bacteria</taxon>
        <taxon>Candidatus Falkowiibacteriota</taxon>
    </lineage>
</organism>